<feature type="region of interest" description="Disordered" evidence="7">
    <location>
        <begin position="1"/>
        <end position="23"/>
    </location>
</feature>
<evidence type="ECO:0000256" key="1">
    <source>
        <dbReference type="ARBA" id="ARBA00006734"/>
    </source>
</evidence>
<feature type="compositionally biased region" description="Basic and acidic residues" evidence="7">
    <location>
        <begin position="14"/>
        <end position="23"/>
    </location>
</feature>
<comment type="catalytic activity">
    <reaction evidence="5 6">
        <text>geranylgeranyl diphosphate + L-cysteinyl-[protein] = S-geranylgeranyl-L-cysteinyl-[protein] + diphosphate</text>
        <dbReference type="Rhea" id="RHEA:21240"/>
        <dbReference type="Rhea" id="RHEA-COMP:10131"/>
        <dbReference type="Rhea" id="RHEA-COMP:11537"/>
        <dbReference type="ChEBI" id="CHEBI:29950"/>
        <dbReference type="ChEBI" id="CHEBI:33019"/>
        <dbReference type="ChEBI" id="CHEBI:57533"/>
        <dbReference type="ChEBI" id="CHEBI:86021"/>
        <dbReference type="EC" id="2.5.1.60"/>
    </reaction>
</comment>
<dbReference type="PANTHER" id="PTHR11129">
    <property type="entry name" value="PROTEIN FARNESYLTRANSFERASE ALPHA SUBUNIT/RAB GERANYLGERANYL TRANSFERASE ALPHA SUBUNIT"/>
    <property type="match status" value="1"/>
</dbReference>
<evidence type="ECO:0000256" key="2">
    <source>
        <dbReference type="ARBA" id="ARBA00022602"/>
    </source>
</evidence>
<dbReference type="GO" id="GO:0097354">
    <property type="term" value="P:prenylation"/>
    <property type="evidence" value="ECO:0007669"/>
    <property type="project" value="UniProtKB-UniRule"/>
</dbReference>
<dbReference type="Proteomes" id="UP000183809">
    <property type="component" value="Unassembled WGS sequence"/>
</dbReference>
<evidence type="ECO:0000256" key="4">
    <source>
        <dbReference type="ARBA" id="ARBA00022737"/>
    </source>
</evidence>
<evidence type="ECO:0000256" key="7">
    <source>
        <dbReference type="SAM" id="MobiDB-lite"/>
    </source>
</evidence>
<keyword evidence="9" id="KW-1185">Reference proteome</keyword>
<evidence type="ECO:0000313" key="9">
    <source>
        <dbReference type="Proteomes" id="UP000183809"/>
    </source>
</evidence>
<proteinExistence type="inferred from homology"/>
<dbReference type="SUPFAM" id="SSF48439">
    <property type="entry name" value="Protein prenylyltransferase"/>
    <property type="match status" value="1"/>
</dbReference>
<dbReference type="AlphaFoldDB" id="A0A1J9QU40"/>
<dbReference type="OrthoDB" id="1658at2759"/>
<keyword evidence="2 6" id="KW-0637">Prenyltransferase</keyword>
<dbReference type="STRING" id="236234.A0A1J9QU40"/>
<dbReference type="InterPro" id="IPR002088">
    <property type="entry name" value="Prenyl_trans_a"/>
</dbReference>
<sequence>MASHGAPRTQSVQHRSEQQKQKELDQIEKYNELVSQVNAKASKHNAPVSPQHVRLTGLVQIAERQYTTESLAQVSKLLAQNPEYYTVWNHRRLILEHIFKDALASPPSAEEGLSSGQQLVFDHITGDLQFLVPLILKYPKCYWIWNHRIWLLQQSTELLPTGYARRLWQEELGLVGKMLSRDSRNFHGWNYRRLVVLNLEELPAQDTKSASMVEPEFEYTTKMIKTNLSNFSAWHNRSKLIPRLLDERNADGAARRKFMKSELELIQGALYTDPYDQSLWFYHTFLMATLDQDSPRNARIVLDVDDGLRVAYLQEELDSIREMLDGAEDCKWIYQALLETAAALKVAKQEDAGLATEMTEWLSQLRKLDPLRSARWEDLSKKLKL</sequence>
<dbReference type="Pfam" id="PF01239">
    <property type="entry name" value="PPTA"/>
    <property type="match status" value="5"/>
</dbReference>
<dbReference type="Gene3D" id="1.25.40.120">
    <property type="entry name" value="Protein prenylyltransferase"/>
    <property type="match status" value="1"/>
</dbReference>
<dbReference type="EC" id="2.5.1.60" evidence="6"/>
<evidence type="ECO:0000313" key="8">
    <source>
        <dbReference type="EMBL" id="OJD31921.1"/>
    </source>
</evidence>
<comment type="caution">
    <text evidence="8">The sequence shown here is derived from an EMBL/GenBank/DDBJ whole genome shotgun (WGS) entry which is preliminary data.</text>
</comment>
<organism evidence="8 9">
    <name type="scientific">Diplodia corticola</name>
    <dbReference type="NCBI Taxonomy" id="236234"/>
    <lineage>
        <taxon>Eukaryota</taxon>
        <taxon>Fungi</taxon>
        <taxon>Dikarya</taxon>
        <taxon>Ascomycota</taxon>
        <taxon>Pezizomycotina</taxon>
        <taxon>Dothideomycetes</taxon>
        <taxon>Dothideomycetes incertae sedis</taxon>
        <taxon>Botryosphaeriales</taxon>
        <taxon>Botryosphaeriaceae</taxon>
        <taxon>Diplodia</taxon>
    </lineage>
</organism>
<comment type="function">
    <text evidence="6">Catalyzes the transfer of a geranyl-geranyl moiety from geranyl-geranyl pyrophosphate to cysteines occuring in specific C-terminal amino acid sequences.</text>
</comment>
<comment type="similarity">
    <text evidence="1 6">Belongs to the protein prenyltransferase subunit alpha family.</text>
</comment>
<accession>A0A1J9QU40</accession>
<name>A0A1J9QU40_9PEZI</name>
<evidence type="ECO:0000256" key="5">
    <source>
        <dbReference type="ARBA" id="ARBA00047658"/>
    </source>
</evidence>
<dbReference type="PANTHER" id="PTHR11129:SF2">
    <property type="entry name" value="GERANYLGERANYL TRANSFERASE TYPE-2 SUBUNIT ALPHA"/>
    <property type="match status" value="1"/>
</dbReference>
<keyword evidence="4" id="KW-0677">Repeat</keyword>
<dbReference type="GO" id="GO:0004663">
    <property type="term" value="F:Rab geranylgeranyltransferase activity"/>
    <property type="evidence" value="ECO:0007669"/>
    <property type="project" value="UniProtKB-UniRule"/>
</dbReference>
<dbReference type="EMBL" id="MNUE01000043">
    <property type="protein sequence ID" value="OJD31921.1"/>
    <property type="molecule type" value="Genomic_DNA"/>
</dbReference>
<protein>
    <recommendedName>
        <fullName evidence="6">Geranylgeranyl transferase type-2 subunit alpha</fullName>
        <ecNumber evidence="6">2.5.1.60</ecNumber>
    </recommendedName>
    <alternativeName>
        <fullName evidence="6">Geranylgeranyl transferase type II subunit alpha</fullName>
    </alternativeName>
</protein>
<evidence type="ECO:0000256" key="3">
    <source>
        <dbReference type="ARBA" id="ARBA00022679"/>
    </source>
</evidence>
<dbReference type="RefSeq" id="XP_020128181.1">
    <property type="nucleotide sequence ID" value="XM_020276022.1"/>
</dbReference>
<evidence type="ECO:0000256" key="6">
    <source>
        <dbReference type="RuleBase" id="RU367120"/>
    </source>
</evidence>
<dbReference type="GO" id="GO:0005968">
    <property type="term" value="C:Rab-protein geranylgeranyltransferase complex"/>
    <property type="evidence" value="ECO:0007669"/>
    <property type="project" value="TreeGrafter"/>
</dbReference>
<dbReference type="PROSITE" id="PS51147">
    <property type="entry name" value="PFTA"/>
    <property type="match status" value="4"/>
</dbReference>
<keyword evidence="3 6" id="KW-0808">Transferase</keyword>
<gene>
    <name evidence="8" type="ORF">BKCO1_4300064</name>
</gene>
<dbReference type="GeneID" id="31016283"/>
<reference evidence="8 9" key="1">
    <citation type="submission" date="2016-10" db="EMBL/GenBank/DDBJ databases">
        <title>Proteomics and genomics reveal pathogen-plant mechanisms compatible with a hemibiotrophic lifestyle of Diplodia corticola.</title>
        <authorList>
            <person name="Fernandes I."/>
            <person name="De Jonge R."/>
            <person name="Van De Peer Y."/>
            <person name="Devreese B."/>
            <person name="Alves A."/>
            <person name="Esteves A.C."/>
        </authorList>
    </citation>
    <scope>NUCLEOTIDE SEQUENCE [LARGE SCALE GENOMIC DNA]</scope>
    <source>
        <strain evidence="8 9">CBS 112549</strain>
    </source>
</reference>